<gene>
    <name evidence="1" type="ORF">MNBD_GAMMA09-2928</name>
</gene>
<organism evidence="1">
    <name type="scientific">hydrothermal vent metagenome</name>
    <dbReference type="NCBI Taxonomy" id="652676"/>
    <lineage>
        <taxon>unclassified sequences</taxon>
        <taxon>metagenomes</taxon>
        <taxon>ecological metagenomes</taxon>
    </lineage>
</organism>
<accession>A0A3B0XMH9</accession>
<proteinExistence type="predicted"/>
<dbReference type="InterPro" id="IPR050141">
    <property type="entry name" value="GCL_type2/YbdK_subfam"/>
</dbReference>
<dbReference type="InterPro" id="IPR014746">
    <property type="entry name" value="Gln_synth/guanido_kin_cat_dom"/>
</dbReference>
<dbReference type="PANTHER" id="PTHR36510:SF3">
    <property type="entry name" value="CONSERVED PROTEIN"/>
    <property type="match status" value="1"/>
</dbReference>
<dbReference type="Gene3D" id="3.30.590.20">
    <property type="match status" value="1"/>
</dbReference>
<dbReference type="Pfam" id="PF04107">
    <property type="entry name" value="GCS2"/>
    <property type="match status" value="1"/>
</dbReference>
<evidence type="ECO:0000313" key="1">
    <source>
        <dbReference type="EMBL" id="VAW65323.1"/>
    </source>
</evidence>
<reference evidence="1" key="1">
    <citation type="submission" date="2018-06" db="EMBL/GenBank/DDBJ databases">
        <authorList>
            <person name="Zhirakovskaya E."/>
        </authorList>
    </citation>
    <scope>NUCLEOTIDE SEQUENCE</scope>
</reference>
<protein>
    <recommendedName>
        <fullName evidence="2">Glutamate--cysteine ligase</fullName>
    </recommendedName>
</protein>
<evidence type="ECO:0008006" key="2">
    <source>
        <dbReference type="Google" id="ProtNLM"/>
    </source>
</evidence>
<dbReference type="PIRSF" id="PIRSF012666">
    <property type="entry name" value="UCP012666"/>
    <property type="match status" value="1"/>
</dbReference>
<dbReference type="GO" id="GO:0016879">
    <property type="term" value="F:ligase activity, forming carbon-nitrogen bonds"/>
    <property type="evidence" value="ECO:0007669"/>
    <property type="project" value="TreeGrafter"/>
</dbReference>
<dbReference type="EMBL" id="UOFI01000067">
    <property type="protein sequence ID" value="VAW65323.1"/>
    <property type="molecule type" value="Genomic_DNA"/>
</dbReference>
<name>A0A3B0XMH9_9ZZZZ</name>
<dbReference type="SUPFAM" id="SSF55931">
    <property type="entry name" value="Glutamine synthetase/guanido kinase"/>
    <property type="match status" value="1"/>
</dbReference>
<dbReference type="InterPro" id="IPR006336">
    <property type="entry name" value="GCS2"/>
</dbReference>
<dbReference type="AlphaFoldDB" id="A0A3B0XMH9"/>
<dbReference type="InterPro" id="IPR016602">
    <property type="entry name" value="UCP012666"/>
</dbReference>
<sequence>MGQEITTRHFTEHDRRSFNHQLQLETDELQQWFNGAVFSSHAPVAGYEMEAWLVDAQSAPAACNEAFLNTANNPLYTAELAQFNIELNAEPVNIQSNFLSGLEQDFQRHWLYCQSVAESIDCRILSTGILQTLKNDDLNMANISRLIRYQALNDQVLKQRKGRPLQLKINGKQSLDSIHQNVMIEAAATSLQIHLQVPLALSTRYYNASLLISSVMVAVSANSPYLFGKDLWSETRIPLFEQAVNIGGYNGAAQGPIHRVGFGSGFVRQSLMECFSENLQHFPVLLPVAFTDDVKLMRHLSLHNGTIWRWNRPLVGFDIDGTPHLRIEHRVIPAGPSIVDNIANMAFYFGLVQYYALHETPPDELLDFSQVRDNFYTSAQHGLENKISWPGCERCDMRKLILHKLIDNAEAGLSRFNLDAGDIDYYLGIIQSRVEQKQTGSHWQRQFVARQGNDMRRLMETCYYNQQSGEPVHCWDFTPYV</sequence>
<dbReference type="PANTHER" id="PTHR36510">
    <property type="entry name" value="GLUTAMATE--CYSTEINE LIGASE 2-RELATED"/>
    <property type="match status" value="1"/>
</dbReference>